<dbReference type="EnsemblPlants" id="Pp3c15_13170V3.1">
    <property type="protein sequence ID" value="Pp3c15_13170V3.1"/>
    <property type="gene ID" value="Pp3c15_13170"/>
</dbReference>
<proteinExistence type="predicted"/>
<dbReference type="AlphaFoldDB" id="A0A2K1JD04"/>
<reference evidence="2 4" key="2">
    <citation type="journal article" date="2018" name="Plant J.">
        <title>The Physcomitrella patens chromosome-scale assembly reveals moss genome structure and evolution.</title>
        <authorList>
            <person name="Lang D."/>
            <person name="Ullrich K.K."/>
            <person name="Murat F."/>
            <person name="Fuchs J."/>
            <person name="Jenkins J."/>
            <person name="Haas F.B."/>
            <person name="Piednoel M."/>
            <person name="Gundlach H."/>
            <person name="Van Bel M."/>
            <person name="Meyberg R."/>
            <person name="Vives C."/>
            <person name="Morata J."/>
            <person name="Symeonidi A."/>
            <person name="Hiss M."/>
            <person name="Muchero W."/>
            <person name="Kamisugi Y."/>
            <person name="Saleh O."/>
            <person name="Blanc G."/>
            <person name="Decker E.L."/>
            <person name="van Gessel N."/>
            <person name="Grimwood J."/>
            <person name="Hayes R.D."/>
            <person name="Graham S.W."/>
            <person name="Gunter L.E."/>
            <person name="McDaniel S.F."/>
            <person name="Hoernstein S.N.W."/>
            <person name="Larsson A."/>
            <person name="Li F.W."/>
            <person name="Perroud P.F."/>
            <person name="Phillips J."/>
            <person name="Ranjan P."/>
            <person name="Rokshar D.S."/>
            <person name="Rothfels C.J."/>
            <person name="Schneider L."/>
            <person name="Shu S."/>
            <person name="Stevenson D.W."/>
            <person name="Thummler F."/>
            <person name="Tillich M."/>
            <person name="Villarreal Aguilar J.C."/>
            <person name="Widiez T."/>
            <person name="Wong G.K."/>
            <person name="Wymore A."/>
            <person name="Zhang Y."/>
            <person name="Zimmer A.D."/>
            <person name="Quatrano R.S."/>
            <person name="Mayer K.F.X."/>
            <person name="Goodstein D."/>
            <person name="Casacuberta J.M."/>
            <person name="Vandepoele K."/>
            <person name="Reski R."/>
            <person name="Cuming A.C."/>
            <person name="Tuskan G.A."/>
            <person name="Maumus F."/>
            <person name="Salse J."/>
            <person name="Schmutz J."/>
            <person name="Rensing S.A."/>
        </authorList>
    </citation>
    <scope>NUCLEOTIDE SEQUENCE [LARGE SCALE GENOMIC DNA]</scope>
    <source>
        <strain evidence="3 4">cv. Gransden 2004</strain>
    </source>
</reference>
<dbReference type="Proteomes" id="UP000006727">
    <property type="component" value="Chromosome 15"/>
</dbReference>
<evidence type="ECO:0000313" key="3">
    <source>
        <dbReference type="EnsemblPlants" id="Pp3c15_13170V3.1"/>
    </source>
</evidence>
<name>A0A2K1JD04_PHYPA</name>
<sequence>MVVAVARYCLCAEGVALSTTTSRLSTAILLPECVIVQHGDNDLRASRYSFVCVLSPKFSRRRTPTGLMEEESVAEQSRHPRTRRNHLICLYFVKLHLYLIEAVYTVLLCRNLARIFSSRLNAPCGVDFRMPLHECVLLSRVA</sequence>
<keyword evidence="1" id="KW-0472">Membrane</keyword>
<keyword evidence="4" id="KW-1185">Reference proteome</keyword>
<dbReference type="Gramene" id="Pp3c15_13170V3.2">
    <property type="protein sequence ID" value="Pp3c15_13170V3.2"/>
    <property type="gene ID" value="Pp3c15_13170"/>
</dbReference>
<dbReference type="GeneID" id="112292286"/>
<dbReference type="EnsemblPlants" id="Pp3c15_13170V3.2">
    <property type="protein sequence ID" value="Pp3c15_13170V3.2"/>
    <property type="gene ID" value="Pp3c15_13170"/>
</dbReference>
<dbReference type="Gramene" id="Pp3c15_13170V3.1">
    <property type="protein sequence ID" value="Pp3c15_13170V3.1"/>
    <property type="gene ID" value="Pp3c15_13170"/>
</dbReference>
<reference evidence="3" key="3">
    <citation type="submission" date="2020-12" db="UniProtKB">
        <authorList>
            <consortium name="EnsemblPlants"/>
        </authorList>
    </citation>
    <scope>IDENTIFICATION</scope>
</reference>
<protein>
    <submittedName>
        <fullName evidence="2 3">Uncharacterized protein</fullName>
    </submittedName>
</protein>
<keyword evidence="1" id="KW-0812">Transmembrane</keyword>
<feature type="transmembrane region" description="Helical" evidence="1">
    <location>
        <begin position="87"/>
        <end position="107"/>
    </location>
</feature>
<reference evidence="2 4" key="1">
    <citation type="journal article" date="2008" name="Science">
        <title>The Physcomitrella genome reveals evolutionary insights into the conquest of land by plants.</title>
        <authorList>
            <person name="Rensing S."/>
            <person name="Lang D."/>
            <person name="Zimmer A."/>
            <person name="Terry A."/>
            <person name="Salamov A."/>
            <person name="Shapiro H."/>
            <person name="Nishiyama T."/>
            <person name="Perroud P.-F."/>
            <person name="Lindquist E."/>
            <person name="Kamisugi Y."/>
            <person name="Tanahashi T."/>
            <person name="Sakakibara K."/>
            <person name="Fujita T."/>
            <person name="Oishi K."/>
            <person name="Shin-I T."/>
            <person name="Kuroki Y."/>
            <person name="Toyoda A."/>
            <person name="Suzuki Y."/>
            <person name="Hashimoto A."/>
            <person name="Yamaguchi K."/>
            <person name="Sugano A."/>
            <person name="Kohara Y."/>
            <person name="Fujiyama A."/>
            <person name="Anterola A."/>
            <person name="Aoki S."/>
            <person name="Ashton N."/>
            <person name="Barbazuk W.B."/>
            <person name="Barker E."/>
            <person name="Bennetzen J."/>
            <person name="Bezanilla M."/>
            <person name="Blankenship R."/>
            <person name="Cho S.H."/>
            <person name="Dutcher S."/>
            <person name="Estelle M."/>
            <person name="Fawcett J.A."/>
            <person name="Gundlach H."/>
            <person name="Hanada K."/>
            <person name="Heyl A."/>
            <person name="Hicks K.A."/>
            <person name="Hugh J."/>
            <person name="Lohr M."/>
            <person name="Mayer K."/>
            <person name="Melkozernov A."/>
            <person name="Murata T."/>
            <person name="Nelson D."/>
            <person name="Pils B."/>
            <person name="Prigge M."/>
            <person name="Reiss B."/>
            <person name="Renner T."/>
            <person name="Rombauts S."/>
            <person name="Rushton P."/>
            <person name="Sanderfoot A."/>
            <person name="Schween G."/>
            <person name="Shiu S.-H."/>
            <person name="Stueber K."/>
            <person name="Theodoulou F.L."/>
            <person name="Tu H."/>
            <person name="Van de Peer Y."/>
            <person name="Verrier P.J."/>
            <person name="Waters E."/>
            <person name="Wood A."/>
            <person name="Yang L."/>
            <person name="Cove D."/>
            <person name="Cuming A."/>
            <person name="Hasebe M."/>
            <person name="Lucas S."/>
            <person name="Mishler D.B."/>
            <person name="Reski R."/>
            <person name="Grigoriev I."/>
            <person name="Quatrano R.S."/>
            <person name="Boore J.L."/>
        </authorList>
    </citation>
    <scope>NUCLEOTIDE SEQUENCE [LARGE SCALE GENOMIC DNA]</scope>
    <source>
        <strain evidence="3 4">cv. Gransden 2004</strain>
    </source>
</reference>
<organism evidence="2">
    <name type="scientific">Physcomitrium patens</name>
    <name type="common">Spreading-leaved earth moss</name>
    <name type="synonym">Physcomitrella patens</name>
    <dbReference type="NCBI Taxonomy" id="3218"/>
    <lineage>
        <taxon>Eukaryota</taxon>
        <taxon>Viridiplantae</taxon>
        <taxon>Streptophyta</taxon>
        <taxon>Embryophyta</taxon>
        <taxon>Bryophyta</taxon>
        <taxon>Bryophytina</taxon>
        <taxon>Bryopsida</taxon>
        <taxon>Funariidae</taxon>
        <taxon>Funariales</taxon>
        <taxon>Funariaceae</taxon>
        <taxon>Physcomitrium</taxon>
    </lineage>
</organism>
<evidence type="ECO:0000313" key="2">
    <source>
        <dbReference type="EMBL" id="PNR39416.1"/>
    </source>
</evidence>
<keyword evidence="1" id="KW-1133">Transmembrane helix</keyword>
<evidence type="ECO:0000256" key="1">
    <source>
        <dbReference type="SAM" id="Phobius"/>
    </source>
</evidence>
<dbReference type="EMBL" id="ABEU02000015">
    <property type="protein sequence ID" value="PNR39416.1"/>
    <property type="molecule type" value="Genomic_DNA"/>
</dbReference>
<evidence type="ECO:0000313" key="4">
    <source>
        <dbReference type="Proteomes" id="UP000006727"/>
    </source>
</evidence>
<dbReference type="RefSeq" id="XP_024396369.1">
    <property type="nucleotide sequence ID" value="XM_024540601.2"/>
</dbReference>
<accession>A0A2K1JD04</accession>
<gene>
    <name evidence="3" type="primary">LOC112292286</name>
    <name evidence="2" type="ORF">PHYPA_019694</name>
</gene>